<evidence type="ECO:0000259" key="8">
    <source>
        <dbReference type="PROSITE" id="PS50006"/>
    </source>
</evidence>
<dbReference type="FunFam" id="1.10.10.10:FF:000135">
    <property type="entry name" value="forkhead box protein G1"/>
    <property type="match status" value="1"/>
</dbReference>
<evidence type="ECO:0008006" key="12">
    <source>
        <dbReference type="Google" id="ProtNLM"/>
    </source>
</evidence>
<feature type="compositionally biased region" description="Basic and acidic residues" evidence="7">
    <location>
        <begin position="417"/>
        <end position="442"/>
    </location>
</feature>
<dbReference type="PRINTS" id="PR00053">
    <property type="entry name" value="FORKHEAD"/>
</dbReference>
<dbReference type="GO" id="GO:0006338">
    <property type="term" value="P:chromatin remodeling"/>
    <property type="evidence" value="ECO:0007669"/>
    <property type="project" value="EnsemblFungi"/>
</dbReference>
<dbReference type="EMBL" id="HE576753">
    <property type="protein sequence ID" value="CCC68740.1"/>
    <property type="molecule type" value="Genomic_DNA"/>
</dbReference>
<organism evidence="10 11">
    <name type="scientific">Naumovozyma castellii</name>
    <name type="common">Yeast</name>
    <name type="synonym">Saccharomyces castellii</name>
    <dbReference type="NCBI Taxonomy" id="27288"/>
    <lineage>
        <taxon>Eukaryota</taxon>
        <taxon>Fungi</taxon>
        <taxon>Dikarya</taxon>
        <taxon>Ascomycota</taxon>
        <taxon>Saccharomycotina</taxon>
        <taxon>Saccharomycetes</taxon>
        <taxon>Saccharomycetales</taxon>
        <taxon>Saccharomycetaceae</taxon>
        <taxon>Naumovozyma</taxon>
    </lineage>
</organism>
<name>G0V9X3_NAUCA</name>
<dbReference type="InterPro" id="IPR036388">
    <property type="entry name" value="WH-like_DNA-bd_sf"/>
</dbReference>
<dbReference type="GO" id="GO:0031124">
    <property type="term" value="P:mRNA 3'-end processing"/>
    <property type="evidence" value="ECO:0007669"/>
    <property type="project" value="EnsemblFungi"/>
</dbReference>
<feature type="DNA-binding region" description="Fork-head" evidence="6">
    <location>
        <begin position="279"/>
        <end position="369"/>
    </location>
</feature>
<dbReference type="PROSITE" id="PS50006">
    <property type="entry name" value="FHA_DOMAIN"/>
    <property type="match status" value="1"/>
</dbReference>
<dbReference type="InterPro" id="IPR000253">
    <property type="entry name" value="FHA_dom"/>
</dbReference>
<dbReference type="InterPro" id="IPR001766">
    <property type="entry name" value="Fork_head_dom"/>
</dbReference>
<protein>
    <recommendedName>
        <fullName evidence="12">Fork-head domain-containing protein</fullName>
    </recommendedName>
</protein>
<dbReference type="PROSITE" id="PS00658">
    <property type="entry name" value="FORK_HEAD_2"/>
    <property type="match status" value="1"/>
</dbReference>
<dbReference type="SUPFAM" id="SSF46785">
    <property type="entry name" value="Winged helix' DNA-binding domain"/>
    <property type="match status" value="1"/>
</dbReference>
<feature type="region of interest" description="Disordered" evidence="7">
    <location>
        <begin position="414"/>
        <end position="455"/>
    </location>
</feature>
<dbReference type="GO" id="GO:0019237">
    <property type="term" value="F:centromeric DNA binding"/>
    <property type="evidence" value="ECO:0007669"/>
    <property type="project" value="EnsemblFungi"/>
</dbReference>
<dbReference type="GO" id="GO:0003682">
    <property type="term" value="F:chromatin binding"/>
    <property type="evidence" value="ECO:0007669"/>
    <property type="project" value="EnsemblFungi"/>
</dbReference>
<keyword evidence="11" id="KW-1185">Reference proteome</keyword>
<evidence type="ECO:0000256" key="3">
    <source>
        <dbReference type="ARBA" id="ARBA00023125"/>
    </source>
</evidence>
<reference key="2">
    <citation type="submission" date="2011-08" db="EMBL/GenBank/DDBJ databases">
        <title>Genome sequence of Naumovozyma castellii.</title>
        <authorList>
            <person name="Gordon J.L."/>
            <person name="Armisen D."/>
            <person name="Proux-Wera E."/>
            <person name="OhEigeartaigh S.S."/>
            <person name="Byrne K.P."/>
            <person name="Wolfe K.H."/>
        </authorList>
    </citation>
    <scope>NUCLEOTIDE SEQUENCE</scope>
    <source>
        <strain>Type strain:CBS 4309</strain>
    </source>
</reference>
<dbReference type="GO" id="GO:0000978">
    <property type="term" value="F:RNA polymerase II cis-regulatory region sequence-specific DNA binding"/>
    <property type="evidence" value="ECO:0007669"/>
    <property type="project" value="EnsemblFungi"/>
</dbReference>
<feature type="compositionally biased region" description="Polar residues" evidence="7">
    <location>
        <begin position="443"/>
        <end position="455"/>
    </location>
</feature>
<dbReference type="GO" id="GO:0005829">
    <property type="term" value="C:cytosol"/>
    <property type="evidence" value="ECO:0007669"/>
    <property type="project" value="EnsemblFungi"/>
</dbReference>
<evidence type="ECO:0000256" key="7">
    <source>
        <dbReference type="SAM" id="MobiDB-lite"/>
    </source>
</evidence>
<proteinExistence type="predicted"/>
<dbReference type="Pfam" id="PF00250">
    <property type="entry name" value="Forkhead"/>
    <property type="match status" value="1"/>
</dbReference>
<dbReference type="GO" id="GO:0000082">
    <property type="term" value="P:G1/S transition of mitotic cell cycle"/>
    <property type="evidence" value="ECO:0007669"/>
    <property type="project" value="EnsemblFungi"/>
</dbReference>
<dbReference type="Pfam" id="PF00498">
    <property type="entry name" value="FHA"/>
    <property type="match status" value="1"/>
</dbReference>
<dbReference type="InParanoid" id="G0V9X3"/>
<gene>
    <name evidence="10" type="primary">NCAS0B06560</name>
    <name evidence="10" type="ordered locus">NCAS_0B06560</name>
</gene>
<keyword evidence="3 6" id="KW-0238">DNA-binding</keyword>
<comment type="subcellular location">
    <subcellularLocation>
        <location evidence="1 6">Nucleus</location>
    </subcellularLocation>
</comment>
<dbReference type="GO" id="GO:0001228">
    <property type="term" value="F:DNA-binding transcription activator activity, RNA polymerase II-specific"/>
    <property type="evidence" value="ECO:0007669"/>
    <property type="project" value="EnsemblFungi"/>
</dbReference>
<dbReference type="InterPro" id="IPR018122">
    <property type="entry name" value="TF_fork_head_CS_1"/>
</dbReference>
<dbReference type="GO" id="GO:0000086">
    <property type="term" value="P:G2/M transition of mitotic cell cycle"/>
    <property type="evidence" value="ECO:0007669"/>
    <property type="project" value="EnsemblFungi"/>
</dbReference>
<dbReference type="eggNOG" id="KOG2294">
    <property type="taxonomic scope" value="Eukaryota"/>
</dbReference>
<dbReference type="PANTHER" id="PTHR45881">
    <property type="entry name" value="CHECKPOINT SUPPRESSOR 1-LIKE, ISOFORM A-RELATED"/>
    <property type="match status" value="1"/>
</dbReference>
<dbReference type="GO" id="GO:0007535">
    <property type="term" value="P:donor selection"/>
    <property type="evidence" value="ECO:0007669"/>
    <property type="project" value="EnsemblFungi"/>
</dbReference>
<dbReference type="InterPro" id="IPR008984">
    <property type="entry name" value="SMAD_FHA_dom_sf"/>
</dbReference>
<dbReference type="InterPro" id="IPR036390">
    <property type="entry name" value="WH_DNA-bd_sf"/>
</dbReference>
<dbReference type="SUPFAM" id="SSF49879">
    <property type="entry name" value="SMAD/FHA domain"/>
    <property type="match status" value="1"/>
</dbReference>
<dbReference type="RefSeq" id="XP_003675111.1">
    <property type="nucleotide sequence ID" value="XM_003675063.1"/>
</dbReference>
<dbReference type="KEGG" id="ncs:NCAS_0B06560"/>
<dbReference type="Gene3D" id="2.60.200.20">
    <property type="match status" value="1"/>
</dbReference>
<dbReference type="PANTHER" id="PTHR45881:SF1">
    <property type="entry name" value="FORK HEAD PROTEIN HOMOLOG 2"/>
    <property type="match status" value="1"/>
</dbReference>
<dbReference type="OrthoDB" id="5954824at2759"/>
<dbReference type="GO" id="GO:0005634">
    <property type="term" value="C:nucleus"/>
    <property type="evidence" value="ECO:0007669"/>
    <property type="project" value="UniProtKB-SubCell"/>
</dbReference>
<dbReference type="SMART" id="SM00339">
    <property type="entry name" value="FH"/>
    <property type="match status" value="1"/>
</dbReference>
<dbReference type="HOGENOM" id="CLU_044386_0_0_1"/>
<dbReference type="GO" id="GO:0001227">
    <property type="term" value="F:DNA-binding transcription repressor activity, RNA polymerase II-specific"/>
    <property type="evidence" value="ECO:0007669"/>
    <property type="project" value="EnsemblFungi"/>
</dbReference>
<dbReference type="GO" id="GO:0006369">
    <property type="term" value="P:termination of RNA polymerase II transcription"/>
    <property type="evidence" value="ECO:0007669"/>
    <property type="project" value="EnsemblFungi"/>
</dbReference>
<evidence type="ECO:0000256" key="5">
    <source>
        <dbReference type="ARBA" id="ARBA00023242"/>
    </source>
</evidence>
<evidence type="ECO:0000313" key="10">
    <source>
        <dbReference type="EMBL" id="CCC68740.1"/>
    </source>
</evidence>
<keyword evidence="2" id="KW-0805">Transcription regulation</keyword>
<dbReference type="Proteomes" id="UP000001640">
    <property type="component" value="Chromosome 2"/>
</dbReference>
<dbReference type="CDD" id="cd22701">
    <property type="entry name" value="FHA_FKH1-like"/>
    <property type="match status" value="1"/>
</dbReference>
<feature type="domain" description="FHA" evidence="8">
    <location>
        <begin position="76"/>
        <end position="141"/>
    </location>
</feature>
<evidence type="ECO:0000256" key="2">
    <source>
        <dbReference type="ARBA" id="ARBA00023015"/>
    </source>
</evidence>
<dbReference type="STRING" id="1064592.G0V9X3"/>
<dbReference type="PROSITE" id="PS00657">
    <property type="entry name" value="FORK_HEAD_1"/>
    <property type="match status" value="1"/>
</dbReference>
<keyword evidence="5 6" id="KW-0539">Nucleus</keyword>
<keyword evidence="4" id="KW-0804">Transcription</keyword>
<feature type="region of interest" description="Disordered" evidence="7">
    <location>
        <begin position="226"/>
        <end position="282"/>
    </location>
</feature>
<dbReference type="GO" id="GO:0003688">
    <property type="term" value="F:DNA replication origin binding"/>
    <property type="evidence" value="ECO:0007669"/>
    <property type="project" value="EnsemblFungi"/>
</dbReference>
<dbReference type="OMA" id="TIMMEED"/>
<feature type="compositionally biased region" description="Basic residues" evidence="7">
    <location>
        <begin position="265"/>
        <end position="277"/>
    </location>
</feature>
<dbReference type="AlphaFoldDB" id="G0V9X3"/>
<evidence type="ECO:0000256" key="1">
    <source>
        <dbReference type="ARBA" id="ARBA00004123"/>
    </source>
</evidence>
<accession>G0V9X3</accession>
<dbReference type="GeneID" id="96902297"/>
<dbReference type="GO" id="GO:1903468">
    <property type="term" value="P:positive regulation of DNA replication initiation"/>
    <property type="evidence" value="ECO:0007669"/>
    <property type="project" value="EnsemblFungi"/>
</dbReference>
<sequence length="455" mass="51142">MPYQQQQQQQSTSKYYMDADDQGVINAVMSVLSSPPEQPVVANQYSNALTAADSEIEAYAKLSGKDWTYYVKDLNVVIGRNTDNVNLLPAEFTVNPSIHIDLGPTKVVSRKHAVIKFNIDTAKWELFVLGRNGAKVDFMRVKSGPDVPPYPLVSGSIIDIGGVQMIFVLPDQPPTFAESSIEHLVPRLIDSYGVRGNNNSKLRDLIQTSNYMKTYVADKITPGLFNNNEPNSMDSGKITESETASPQVRDPGMSIGTPPTSSPKKVSKALGKGKGKRDKPPQSYATMIAEAILSTEEGIITLASIYEYITTHYPWYLTTKTGWQNSVRHNLSLNTAFEKVPKRINEPGKGMYWRISKQYKDDFMKRWEENRIHSTKRGSAVDRILQLHLSKHQRLPEQKPYEEEPKVITTQDMAEVNSKKRSAEQAELENREQVEAANETHQDITMTSLNQDVLM</sequence>
<dbReference type="InterPro" id="IPR030456">
    <property type="entry name" value="TF_fork_head_CS_2"/>
</dbReference>
<reference evidence="10 11" key="1">
    <citation type="journal article" date="2011" name="Proc. Natl. Acad. Sci. U.S.A.">
        <title>Evolutionary erosion of yeast sex chromosomes by mating-type switching accidents.</title>
        <authorList>
            <person name="Gordon J.L."/>
            <person name="Armisen D."/>
            <person name="Proux-Wera E."/>
            <person name="Oheigeartaigh S.S."/>
            <person name="Byrne K.P."/>
            <person name="Wolfe K.H."/>
        </authorList>
    </citation>
    <scope>NUCLEOTIDE SEQUENCE [LARGE SCALE GENOMIC DNA]</scope>
    <source>
        <strain evidence="11">ATCC 76901 / BCRC 22586 / CBS 4309 / NBRC 1992 / NRRL Y-12630</strain>
    </source>
</reference>
<dbReference type="CDD" id="cd00059">
    <property type="entry name" value="FH_FOX"/>
    <property type="match status" value="1"/>
</dbReference>
<dbReference type="PROSITE" id="PS50039">
    <property type="entry name" value="FORK_HEAD_3"/>
    <property type="match status" value="1"/>
</dbReference>
<dbReference type="Gene3D" id="1.10.10.10">
    <property type="entry name" value="Winged helix-like DNA-binding domain superfamily/Winged helix DNA-binding domain"/>
    <property type="match status" value="1"/>
</dbReference>
<evidence type="ECO:0000313" key="11">
    <source>
        <dbReference type="Proteomes" id="UP000001640"/>
    </source>
</evidence>
<feature type="domain" description="Fork-head" evidence="9">
    <location>
        <begin position="279"/>
        <end position="369"/>
    </location>
</feature>
<evidence type="ECO:0000259" key="9">
    <source>
        <dbReference type="PROSITE" id="PS50039"/>
    </source>
</evidence>
<evidence type="ECO:0000256" key="4">
    <source>
        <dbReference type="ARBA" id="ARBA00023163"/>
    </source>
</evidence>
<dbReference type="GO" id="GO:0090055">
    <property type="term" value="P:positive regulation of silent mating-type cassette heterochromatin formation"/>
    <property type="evidence" value="ECO:0007669"/>
    <property type="project" value="EnsemblFungi"/>
</dbReference>
<dbReference type="GO" id="GO:0034244">
    <property type="term" value="P:negative regulation of transcription elongation by RNA polymerase II"/>
    <property type="evidence" value="ECO:0007669"/>
    <property type="project" value="EnsemblFungi"/>
</dbReference>
<evidence type="ECO:0000256" key="6">
    <source>
        <dbReference type="PROSITE-ProRule" id="PRU00089"/>
    </source>
</evidence>
<dbReference type="GO" id="GO:2000221">
    <property type="term" value="P:negative regulation of pseudohyphal growth"/>
    <property type="evidence" value="ECO:0007669"/>
    <property type="project" value="EnsemblFungi"/>
</dbReference>